<dbReference type="AlphaFoldDB" id="A0A9D4B7H0"/>
<dbReference type="Proteomes" id="UP000827986">
    <property type="component" value="Unassembled WGS sequence"/>
</dbReference>
<name>A0A9D4B7H0_9SAUR</name>
<dbReference type="EMBL" id="JAHDVG010000466">
    <property type="protein sequence ID" value="KAH1183014.1"/>
    <property type="molecule type" value="Genomic_DNA"/>
</dbReference>
<evidence type="ECO:0000313" key="2">
    <source>
        <dbReference type="EMBL" id="KAH1183014.1"/>
    </source>
</evidence>
<evidence type="ECO:0000313" key="3">
    <source>
        <dbReference type="Proteomes" id="UP000827986"/>
    </source>
</evidence>
<sequence>MGKGADPTERKLHPVARESRGEEKRRQAFKGCAIKVSQTTGSASVGNRTSPGNGQMAQNSTT</sequence>
<evidence type="ECO:0000256" key="1">
    <source>
        <dbReference type="SAM" id="MobiDB-lite"/>
    </source>
</evidence>
<feature type="compositionally biased region" description="Polar residues" evidence="1">
    <location>
        <begin position="36"/>
        <end position="62"/>
    </location>
</feature>
<keyword evidence="3" id="KW-1185">Reference proteome</keyword>
<feature type="compositionally biased region" description="Basic and acidic residues" evidence="1">
    <location>
        <begin position="1"/>
        <end position="26"/>
    </location>
</feature>
<reference evidence="2" key="1">
    <citation type="submission" date="2021-09" db="EMBL/GenBank/DDBJ databases">
        <title>The genome of Mauremys mutica provides insights into the evolution of semi-aquatic lifestyle.</title>
        <authorList>
            <person name="Gong S."/>
            <person name="Gao Y."/>
        </authorList>
    </citation>
    <scope>NUCLEOTIDE SEQUENCE</scope>
    <source>
        <strain evidence="2">MM-2020</strain>
        <tissue evidence="2">Muscle</tissue>
    </source>
</reference>
<feature type="region of interest" description="Disordered" evidence="1">
    <location>
        <begin position="1"/>
        <end position="62"/>
    </location>
</feature>
<organism evidence="2 3">
    <name type="scientific">Mauremys mutica</name>
    <name type="common">yellowpond turtle</name>
    <dbReference type="NCBI Taxonomy" id="74926"/>
    <lineage>
        <taxon>Eukaryota</taxon>
        <taxon>Metazoa</taxon>
        <taxon>Chordata</taxon>
        <taxon>Craniata</taxon>
        <taxon>Vertebrata</taxon>
        <taxon>Euteleostomi</taxon>
        <taxon>Archelosauria</taxon>
        <taxon>Testudinata</taxon>
        <taxon>Testudines</taxon>
        <taxon>Cryptodira</taxon>
        <taxon>Durocryptodira</taxon>
        <taxon>Testudinoidea</taxon>
        <taxon>Geoemydidae</taxon>
        <taxon>Geoemydinae</taxon>
        <taxon>Mauremys</taxon>
    </lineage>
</organism>
<comment type="caution">
    <text evidence="2">The sequence shown here is derived from an EMBL/GenBank/DDBJ whole genome shotgun (WGS) entry which is preliminary data.</text>
</comment>
<proteinExistence type="predicted"/>
<protein>
    <submittedName>
        <fullName evidence="2">Uncharacterized protein</fullName>
    </submittedName>
</protein>
<feature type="non-terminal residue" evidence="2">
    <location>
        <position position="62"/>
    </location>
</feature>
<gene>
    <name evidence="2" type="ORF">KIL84_004506</name>
</gene>
<accession>A0A9D4B7H0</accession>